<evidence type="ECO:0000313" key="2">
    <source>
        <dbReference type="EMBL" id="KAK1442519.1"/>
    </source>
</evidence>
<reference evidence="2" key="1">
    <citation type="submission" date="2023-08" db="EMBL/GenBank/DDBJ databases">
        <title>Draft sequence of the Babesia gibsoni genome.</title>
        <authorList>
            <person name="Yamagishi J.Y."/>
            <person name="Xuan X.X."/>
        </authorList>
    </citation>
    <scope>NUCLEOTIDE SEQUENCE</scope>
    <source>
        <strain evidence="2">Azabu</strain>
    </source>
</reference>
<dbReference type="AlphaFoldDB" id="A0AAD8PD98"/>
<dbReference type="Proteomes" id="UP001230268">
    <property type="component" value="Unassembled WGS sequence"/>
</dbReference>
<keyword evidence="1" id="KW-0732">Signal</keyword>
<name>A0AAD8PD98_BABGI</name>
<protein>
    <recommendedName>
        <fullName evidence="4">PH domain-containing protein</fullName>
    </recommendedName>
</protein>
<dbReference type="EMBL" id="JAVEPI010000003">
    <property type="protein sequence ID" value="KAK1442519.1"/>
    <property type="molecule type" value="Genomic_DNA"/>
</dbReference>
<evidence type="ECO:0000256" key="1">
    <source>
        <dbReference type="SAM" id="SignalP"/>
    </source>
</evidence>
<organism evidence="2 3">
    <name type="scientific">Babesia gibsoni</name>
    <dbReference type="NCBI Taxonomy" id="33632"/>
    <lineage>
        <taxon>Eukaryota</taxon>
        <taxon>Sar</taxon>
        <taxon>Alveolata</taxon>
        <taxon>Apicomplexa</taxon>
        <taxon>Aconoidasida</taxon>
        <taxon>Piroplasmida</taxon>
        <taxon>Babesiidae</taxon>
        <taxon>Babesia</taxon>
    </lineage>
</organism>
<accession>A0AAD8PD98</accession>
<proteinExistence type="predicted"/>
<keyword evidence="3" id="KW-1185">Reference proteome</keyword>
<feature type="signal peptide" evidence="1">
    <location>
        <begin position="1"/>
        <end position="24"/>
    </location>
</feature>
<feature type="chain" id="PRO_5042141694" description="PH domain-containing protein" evidence="1">
    <location>
        <begin position="25"/>
        <end position="361"/>
    </location>
</feature>
<evidence type="ECO:0008006" key="4">
    <source>
        <dbReference type="Google" id="ProtNLM"/>
    </source>
</evidence>
<evidence type="ECO:0000313" key="3">
    <source>
        <dbReference type="Proteomes" id="UP001230268"/>
    </source>
</evidence>
<sequence length="361" mass="40829">MHILTVFTGSTWLLSQWMTRTVRCETSSAILSFLQKQEADIKDKLSDPDVYEDESQSEPTWLDEEDMLAEYESSQAERANEMNMKAIQKRRAANVLSSYSEGIKREMEYLKKQPGDHTEQEVRLTTQLEANLARVAMLRKQADLLRERAAETRESLSNFSLAENKGDMLIRDCNILKIGPLFYSARSDDIDHKDKVPLMAKLTGNSLVLYHEKIPQITFYLVDVELPARPIENAPSCFAFAYRGAEQALCAGTEISCHTWMNALSEAWFCKNQGIKGTLVNMHGDNNDDNDDEKGKKEEVKGIMKHAVKENPDKGLVNMEVFVDDKNKVHMLVNGKEKPVTGASSIVDIKEIMKNAASKTK</sequence>
<comment type="caution">
    <text evidence="2">The sequence shown here is derived from an EMBL/GenBank/DDBJ whole genome shotgun (WGS) entry which is preliminary data.</text>
</comment>
<gene>
    <name evidence="2" type="ORF">BgAZ_300370</name>
</gene>
<dbReference type="SUPFAM" id="SSF50729">
    <property type="entry name" value="PH domain-like"/>
    <property type="match status" value="1"/>
</dbReference>